<dbReference type="NCBIfam" id="TIGR00840">
    <property type="entry name" value="b_cpa1"/>
    <property type="match status" value="1"/>
</dbReference>
<evidence type="ECO:0000256" key="6">
    <source>
        <dbReference type="ARBA" id="ARBA00023065"/>
    </source>
</evidence>
<feature type="transmembrane region" description="Helical" evidence="11">
    <location>
        <begin position="306"/>
        <end position="332"/>
    </location>
</feature>
<feature type="domain" description="Cation/H+ exchanger transmembrane" evidence="12">
    <location>
        <begin position="34"/>
        <end position="429"/>
    </location>
</feature>
<evidence type="ECO:0000256" key="9">
    <source>
        <dbReference type="RuleBase" id="RU003722"/>
    </source>
</evidence>
<dbReference type="AlphaFoldDB" id="A0A0N5C3D2"/>
<keyword evidence="13" id="KW-1185">Reference proteome</keyword>
<dbReference type="PANTHER" id="PTHR10110:SF98">
    <property type="entry name" value="SODIUM_HYDROGEN EXCHANGER"/>
    <property type="match status" value="1"/>
</dbReference>
<dbReference type="InterPro" id="IPR004709">
    <property type="entry name" value="NaH_exchanger"/>
</dbReference>
<evidence type="ECO:0000256" key="7">
    <source>
        <dbReference type="ARBA" id="ARBA00023136"/>
    </source>
</evidence>
<keyword evidence="4 11" id="KW-1133">Transmembrane helix</keyword>
<dbReference type="GO" id="GO:0015385">
    <property type="term" value="F:sodium:proton antiporter activity"/>
    <property type="evidence" value="ECO:0007669"/>
    <property type="project" value="InterPro"/>
</dbReference>
<dbReference type="GO" id="GO:0005886">
    <property type="term" value="C:plasma membrane"/>
    <property type="evidence" value="ECO:0007669"/>
    <property type="project" value="TreeGrafter"/>
</dbReference>
<dbReference type="PANTHER" id="PTHR10110">
    <property type="entry name" value="SODIUM/HYDROGEN EXCHANGER"/>
    <property type="match status" value="1"/>
</dbReference>
<comment type="subcellular location">
    <subcellularLocation>
        <location evidence="1">Membrane</location>
        <topology evidence="1">Multi-pass membrane protein</topology>
    </subcellularLocation>
</comment>
<keyword evidence="3 9" id="KW-0812">Transmembrane</keyword>
<proteinExistence type="inferred from homology"/>
<keyword evidence="2 9" id="KW-0813">Transport</keyword>
<comment type="similarity">
    <text evidence="9">Belongs to the monovalent cation:proton antiporter 1 (CPA1) transporter (TC 2.A.36) family.</text>
</comment>
<evidence type="ECO:0000259" key="12">
    <source>
        <dbReference type="Pfam" id="PF00999"/>
    </source>
</evidence>
<dbReference type="InterPro" id="IPR018422">
    <property type="entry name" value="Cation/H_exchanger_CPA1"/>
</dbReference>
<sequence>MNETLTEHSISGFHVFSFNWEEVKTPVEICGWLLLASVAKIVFHLSPKYRTIIPDSASLIILGFIIGGICKLANVEEREYFLNFHVFFYYLLPPIIFDAGYFMPNKFLFYNITSVGIFAVIGTILNTAGIGGFLYMLNTFNAFSIPFSFIEIFNFASLISAVDPVAVLALFEELNVNSYLYMAIFGESLFNDGVSVVLFEIFSEFDEIGASNLVAGDYVKAVILFPIAIFGGLLIGIVCGIIVSWITKHSFQVKILNPVFIFIIPYLAYLASELIGLSPILSIVACGMFMKQYVGENVGKHASTAIKYFIKMLAHICESVIYMFLGVSAFAYDYHWDTWFVISTIFICFVARVVFVLLQCLVINPFRKNKFTLKQQVVMFYAGLRGCICYGMVQNMNDNIAAKNMFICGIIAEVFFTVFFQGITIRGVLHLLKIGPDEDVKDEWQEKNSCYGRFKRQYLDPILKRYPQQMSFINKNSITLSKDTINTARQMDFLEVNDERTNQHRKNGDAGVSDDKNKFNILSIFKRKKISNNNNEENNITINISDESTINNVNSQEAQEKTENIIKSYIEDPNIIREVSEKVVRMLNENQLLAEGNPESDIEDDSLSAMRKRSTH</sequence>
<evidence type="ECO:0000256" key="2">
    <source>
        <dbReference type="ARBA" id="ARBA00022448"/>
    </source>
</evidence>
<evidence type="ECO:0000256" key="5">
    <source>
        <dbReference type="ARBA" id="ARBA00023053"/>
    </source>
</evidence>
<evidence type="ECO:0000313" key="14">
    <source>
        <dbReference type="WBParaSite" id="SPAL_0001248400.1"/>
    </source>
</evidence>
<dbReference type="GO" id="GO:0098719">
    <property type="term" value="P:sodium ion import across plasma membrane"/>
    <property type="evidence" value="ECO:0007669"/>
    <property type="project" value="TreeGrafter"/>
</dbReference>
<feature type="region of interest" description="Disordered" evidence="10">
    <location>
        <begin position="595"/>
        <end position="616"/>
    </location>
</feature>
<dbReference type="InterPro" id="IPR006153">
    <property type="entry name" value="Cation/H_exchanger_TM"/>
</dbReference>
<dbReference type="Proteomes" id="UP000046392">
    <property type="component" value="Unplaced"/>
</dbReference>
<organism evidence="13 14">
    <name type="scientific">Strongyloides papillosus</name>
    <name type="common">Intestinal threadworm</name>
    <dbReference type="NCBI Taxonomy" id="174720"/>
    <lineage>
        <taxon>Eukaryota</taxon>
        <taxon>Metazoa</taxon>
        <taxon>Ecdysozoa</taxon>
        <taxon>Nematoda</taxon>
        <taxon>Chromadorea</taxon>
        <taxon>Rhabditida</taxon>
        <taxon>Tylenchina</taxon>
        <taxon>Panagrolaimomorpha</taxon>
        <taxon>Strongyloidoidea</taxon>
        <taxon>Strongyloididae</taxon>
        <taxon>Strongyloides</taxon>
    </lineage>
</organism>
<accession>A0A0N5C3D2</accession>
<evidence type="ECO:0000256" key="8">
    <source>
        <dbReference type="ARBA" id="ARBA00023201"/>
    </source>
</evidence>
<keyword evidence="7 11" id="KW-0472">Membrane</keyword>
<feature type="transmembrane region" description="Helical" evidence="11">
    <location>
        <begin position="115"/>
        <end position="137"/>
    </location>
</feature>
<name>A0A0N5C3D2_STREA</name>
<keyword evidence="8 9" id="KW-0739">Sodium transport</keyword>
<feature type="transmembrane region" description="Helical" evidence="11">
    <location>
        <begin position="57"/>
        <end position="74"/>
    </location>
</feature>
<dbReference type="Pfam" id="PF00999">
    <property type="entry name" value="Na_H_Exchanger"/>
    <property type="match status" value="1"/>
</dbReference>
<dbReference type="GO" id="GO:0015386">
    <property type="term" value="F:potassium:proton antiporter activity"/>
    <property type="evidence" value="ECO:0007669"/>
    <property type="project" value="TreeGrafter"/>
</dbReference>
<keyword evidence="9" id="KW-0050">Antiport</keyword>
<dbReference type="Gene3D" id="6.10.140.1330">
    <property type="match status" value="1"/>
</dbReference>
<protein>
    <recommendedName>
        <fullName evidence="9">Sodium/hydrogen exchanger</fullName>
    </recommendedName>
</protein>
<evidence type="ECO:0000256" key="4">
    <source>
        <dbReference type="ARBA" id="ARBA00022989"/>
    </source>
</evidence>
<dbReference type="STRING" id="174720.A0A0N5C3D2"/>
<evidence type="ECO:0000256" key="10">
    <source>
        <dbReference type="SAM" id="MobiDB-lite"/>
    </source>
</evidence>
<feature type="transmembrane region" description="Helical" evidence="11">
    <location>
        <begin position="80"/>
        <end position="103"/>
    </location>
</feature>
<dbReference type="GO" id="GO:0051453">
    <property type="term" value="P:regulation of intracellular pH"/>
    <property type="evidence" value="ECO:0007669"/>
    <property type="project" value="TreeGrafter"/>
</dbReference>
<feature type="transmembrane region" description="Helical" evidence="11">
    <location>
        <begin position="222"/>
        <end position="243"/>
    </location>
</feature>
<feature type="transmembrane region" description="Helical" evidence="11">
    <location>
        <begin position="178"/>
        <end position="202"/>
    </location>
</feature>
<feature type="transmembrane region" description="Helical" evidence="11">
    <location>
        <begin position="405"/>
        <end position="425"/>
    </location>
</feature>
<keyword evidence="5" id="KW-0915">Sodium</keyword>
<evidence type="ECO:0000313" key="13">
    <source>
        <dbReference type="Proteomes" id="UP000046392"/>
    </source>
</evidence>
<evidence type="ECO:0000256" key="1">
    <source>
        <dbReference type="ARBA" id="ARBA00004141"/>
    </source>
</evidence>
<feature type="transmembrane region" description="Helical" evidence="11">
    <location>
        <begin position="149"/>
        <end position="171"/>
    </location>
</feature>
<evidence type="ECO:0000256" key="11">
    <source>
        <dbReference type="SAM" id="Phobius"/>
    </source>
</evidence>
<feature type="transmembrane region" description="Helical" evidence="11">
    <location>
        <begin position="255"/>
        <end position="271"/>
    </location>
</feature>
<feature type="transmembrane region" description="Helical" evidence="11">
    <location>
        <begin position="338"/>
        <end position="364"/>
    </location>
</feature>
<reference evidence="14" key="1">
    <citation type="submission" date="2017-02" db="UniProtKB">
        <authorList>
            <consortium name="WormBaseParasite"/>
        </authorList>
    </citation>
    <scope>IDENTIFICATION</scope>
</reference>
<evidence type="ECO:0000256" key="3">
    <source>
        <dbReference type="ARBA" id="ARBA00022692"/>
    </source>
</evidence>
<keyword evidence="6 9" id="KW-0406">Ion transport</keyword>
<dbReference type="PRINTS" id="PR01084">
    <property type="entry name" value="NAHEXCHNGR"/>
</dbReference>
<dbReference type="WBParaSite" id="SPAL_0001248400.1">
    <property type="protein sequence ID" value="SPAL_0001248400.1"/>
    <property type="gene ID" value="SPAL_0001248400"/>
</dbReference>